<dbReference type="GO" id="GO:0004416">
    <property type="term" value="F:hydroxyacylglutathione hydrolase activity"/>
    <property type="evidence" value="ECO:0007669"/>
    <property type="project" value="UniProtKB-EC"/>
</dbReference>
<dbReference type="EMBL" id="FWFV01000003">
    <property type="protein sequence ID" value="SLN36790.1"/>
    <property type="molecule type" value="Genomic_DNA"/>
</dbReference>
<dbReference type="Gene3D" id="3.60.15.10">
    <property type="entry name" value="Ribonuclease Z/Hydroxyacylglutathione hydrolase-like"/>
    <property type="match status" value="1"/>
</dbReference>
<feature type="chain" id="PRO_5010996289" evidence="2">
    <location>
        <begin position="24"/>
        <end position="306"/>
    </location>
</feature>
<dbReference type="STRING" id="315423.SAMN04488020_103284"/>
<keyword evidence="2" id="KW-0732">Signal</keyword>
<dbReference type="NCBIfam" id="TIGR04559">
    <property type="entry name" value="SoxH_rel_PQQ_2"/>
    <property type="match status" value="1"/>
</dbReference>
<dbReference type="CDD" id="cd16282">
    <property type="entry name" value="metallo-hydrolase-like_MBL-fold"/>
    <property type="match status" value="1"/>
</dbReference>
<evidence type="ECO:0000256" key="1">
    <source>
        <dbReference type="ARBA" id="ARBA00005250"/>
    </source>
</evidence>
<dbReference type="SMART" id="SM00849">
    <property type="entry name" value="Lactamase_B"/>
    <property type="match status" value="1"/>
</dbReference>
<feature type="signal peptide" evidence="2">
    <location>
        <begin position="1"/>
        <end position="23"/>
    </location>
</feature>
<accession>A0A1Y5SBT6</accession>
<dbReference type="InterPro" id="IPR036866">
    <property type="entry name" value="RibonucZ/Hydroxyglut_hydro"/>
</dbReference>
<evidence type="ECO:0000313" key="4">
    <source>
        <dbReference type="EMBL" id="SLN36790.1"/>
    </source>
</evidence>
<dbReference type="InterPro" id="IPR001279">
    <property type="entry name" value="Metallo-B-lactamas"/>
</dbReference>
<proteinExistence type="inferred from homology"/>
<dbReference type="InterPro" id="IPR030829">
    <property type="entry name" value="SoxH-rel_PQQ_2"/>
</dbReference>
<reference evidence="4 5" key="1">
    <citation type="submission" date="2017-03" db="EMBL/GenBank/DDBJ databases">
        <authorList>
            <person name="Afonso C.L."/>
            <person name="Miller P.J."/>
            <person name="Scott M.A."/>
            <person name="Spackman E."/>
            <person name="Goraichik I."/>
            <person name="Dimitrov K.M."/>
            <person name="Suarez D.L."/>
            <person name="Swayne D.E."/>
        </authorList>
    </citation>
    <scope>NUCLEOTIDE SEQUENCE [LARGE SCALE GENOMIC DNA]</scope>
    <source>
        <strain evidence="4 5">CECT 7066</strain>
    </source>
</reference>
<dbReference type="PANTHER" id="PTHR42951:SF4">
    <property type="entry name" value="ACYL-COENZYME A THIOESTERASE MBLAC2"/>
    <property type="match status" value="1"/>
</dbReference>
<sequence length="306" mass="31563">MPATDRTFAAAAAFWLFAWPAAALDPKEVAPGVYVIAGAVALASPENEGAIANIGFVVGRKAVAAIDPGGSATVGASLVEAVRSITDQPIRYVIYTHMHPDHVLGAAPVVAASGAEVVGHAKLASALAARAEHYLAGARDALGDEATDGLEVVLPDREVAAIATLDLGDRPLSLRAWPTAHTDNDLTVLDERTGTLFAGDLLFTEHLPVIDGSITGWLALEAELTSLPAARAVPGHGPATVDWPAAAAAQFGYLASLADSVRAQIAKGAGLAEAVEAVPPPAGNWALVETFHRRNVTAAFTELEWE</sequence>
<comment type="similarity">
    <text evidence="1">Belongs to the metallo-beta-lactamase superfamily. Class-B beta-lactamase family.</text>
</comment>
<organism evidence="4 5">
    <name type="scientific">Palleronia marisminoris</name>
    <dbReference type="NCBI Taxonomy" id="315423"/>
    <lineage>
        <taxon>Bacteria</taxon>
        <taxon>Pseudomonadati</taxon>
        <taxon>Pseudomonadota</taxon>
        <taxon>Alphaproteobacteria</taxon>
        <taxon>Rhodobacterales</taxon>
        <taxon>Roseobacteraceae</taxon>
        <taxon>Palleronia</taxon>
    </lineage>
</organism>
<keyword evidence="5" id="KW-1185">Reference proteome</keyword>
<dbReference type="AlphaFoldDB" id="A0A1Y5SBT6"/>
<evidence type="ECO:0000259" key="3">
    <source>
        <dbReference type="SMART" id="SM00849"/>
    </source>
</evidence>
<gene>
    <name evidence="4" type="primary">gloB_2</name>
    <name evidence="4" type="ORF">PAM7066_01566</name>
</gene>
<dbReference type="SUPFAM" id="SSF56281">
    <property type="entry name" value="Metallo-hydrolase/oxidoreductase"/>
    <property type="match status" value="1"/>
</dbReference>
<dbReference type="OrthoDB" id="420651at2"/>
<dbReference type="GO" id="GO:0017001">
    <property type="term" value="P:antibiotic catabolic process"/>
    <property type="evidence" value="ECO:0007669"/>
    <property type="project" value="UniProtKB-ARBA"/>
</dbReference>
<dbReference type="EC" id="3.1.2.6" evidence="4"/>
<dbReference type="PANTHER" id="PTHR42951">
    <property type="entry name" value="METALLO-BETA-LACTAMASE DOMAIN-CONTAINING"/>
    <property type="match status" value="1"/>
</dbReference>
<evidence type="ECO:0000256" key="2">
    <source>
        <dbReference type="SAM" id="SignalP"/>
    </source>
</evidence>
<dbReference type="InterPro" id="IPR050855">
    <property type="entry name" value="NDM-1-like"/>
</dbReference>
<keyword evidence="4" id="KW-0378">Hydrolase</keyword>
<dbReference type="RefSeq" id="WP_085853561.1">
    <property type="nucleotide sequence ID" value="NZ_FOPF01000003.1"/>
</dbReference>
<evidence type="ECO:0000313" key="5">
    <source>
        <dbReference type="Proteomes" id="UP000193870"/>
    </source>
</evidence>
<protein>
    <submittedName>
        <fullName evidence="4">Hydroxyacylglutathione hydrolase</fullName>
        <ecNumber evidence="4">3.1.2.6</ecNumber>
    </submittedName>
</protein>
<feature type="domain" description="Metallo-beta-lactamase" evidence="3">
    <location>
        <begin position="51"/>
        <end position="236"/>
    </location>
</feature>
<dbReference type="Pfam" id="PF00753">
    <property type="entry name" value="Lactamase_B"/>
    <property type="match status" value="1"/>
</dbReference>
<name>A0A1Y5SBT6_9RHOB</name>
<dbReference type="Proteomes" id="UP000193870">
    <property type="component" value="Unassembled WGS sequence"/>
</dbReference>